<keyword evidence="12" id="KW-1185">Reference proteome</keyword>
<evidence type="ECO:0000256" key="10">
    <source>
        <dbReference type="ARBA" id="ARBA00023136"/>
    </source>
</evidence>
<sequence length="118" mass="14024">MASVLKKSTYIKGLAVCKYPHQELIPLYNRILKVLQKFPKDYTYRTETEEIIKTRLTVMQQNENIQVVEEKIKCGQVEELIIQAKNELSLAEKMLIWKPWQKLTQEAPLNQWTWPPHK</sequence>
<dbReference type="Pfam" id="PF04716">
    <property type="entry name" value="ETC_C1_NDUFA5"/>
    <property type="match status" value="1"/>
</dbReference>
<accession>A0A158NI70</accession>
<evidence type="ECO:0000256" key="5">
    <source>
        <dbReference type="ARBA" id="ARBA00022448"/>
    </source>
</evidence>
<comment type="subunit">
    <text evidence="4">Complex I is composed of 45 different subunits.</text>
</comment>
<dbReference type="GO" id="GO:0022904">
    <property type="term" value="P:respiratory electron transport chain"/>
    <property type="evidence" value="ECO:0007669"/>
    <property type="project" value="InterPro"/>
</dbReference>
<keyword evidence="6" id="KW-0679">Respiratory chain</keyword>
<evidence type="ECO:0000256" key="6">
    <source>
        <dbReference type="ARBA" id="ARBA00022660"/>
    </source>
</evidence>
<keyword evidence="10" id="KW-0472">Membrane</keyword>
<dbReference type="KEGG" id="acep:105620336"/>
<keyword evidence="5" id="KW-0813">Transport</keyword>
<proteinExistence type="inferred from homology"/>
<evidence type="ECO:0000256" key="1">
    <source>
        <dbReference type="ARBA" id="ARBA00003195"/>
    </source>
</evidence>
<organism evidence="11 12">
    <name type="scientific">Atta cephalotes</name>
    <name type="common">Leafcutter ant</name>
    <dbReference type="NCBI Taxonomy" id="12957"/>
    <lineage>
        <taxon>Eukaryota</taxon>
        <taxon>Metazoa</taxon>
        <taxon>Ecdysozoa</taxon>
        <taxon>Arthropoda</taxon>
        <taxon>Hexapoda</taxon>
        <taxon>Insecta</taxon>
        <taxon>Pterygota</taxon>
        <taxon>Neoptera</taxon>
        <taxon>Endopterygota</taxon>
        <taxon>Hymenoptera</taxon>
        <taxon>Apocrita</taxon>
        <taxon>Aculeata</taxon>
        <taxon>Formicoidea</taxon>
        <taxon>Formicidae</taxon>
        <taxon>Myrmicinae</taxon>
        <taxon>Atta</taxon>
    </lineage>
</organism>
<dbReference type="InterPro" id="IPR006806">
    <property type="entry name" value="NDUFA5"/>
</dbReference>
<dbReference type="FunCoup" id="A0A158NI70">
    <property type="interactions" value="1151"/>
</dbReference>
<dbReference type="Proteomes" id="UP000005205">
    <property type="component" value="Unassembled WGS sequence"/>
</dbReference>
<dbReference type="OrthoDB" id="286811at2759"/>
<dbReference type="InParanoid" id="A0A158NI70"/>
<reference evidence="12" key="1">
    <citation type="journal article" date="2011" name="PLoS Genet.">
        <title>The genome sequence of the leaf-cutter ant Atta cephalotes reveals insights into its obligate symbiotic lifestyle.</title>
        <authorList>
            <person name="Suen G."/>
            <person name="Teiling C."/>
            <person name="Li L."/>
            <person name="Holt C."/>
            <person name="Abouheif E."/>
            <person name="Bornberg-Bauer E."/>
            <person name="Bouffard P."/>
            <person name="Caldera E.J."/>
            <person name="Cash E."/>
            <person name="Cavanaugh A."/>
            <person name="Denas O."/>
            <person name="Elhaik E."/>
            <person name="Fave M.J."/>
            <person name="Gadau J."/>
            <person name="Gibson J.D."/>
            <person name="Graur D."/>
            <person name="Grubbs K.J."/>
            <person name="Hagen D.E."/>
            <person name="Harkins T.T."/>
            <person name="Helmkampf M."/>
            <person name="Hu H."/>
            <person name="Johnson B.R."/>
            <person name="Kim J."/>
            <person name="Marsh S.E."/>
            <person name="Moeller J.A."/>
            <person name="Munoz-Torres M.C."/>
            <person name="Murphy M.C."/>
            <person name="Naughton M.C."/>
            <person name="Nigam S."/>
            <person name="Overson R."/>
            <person name="Rajakumar R."/>
            <person name="Reese J.T."/>
            <person name="Scott J.J."/>
            <person name="Smith C.R."/>
            <person name="Tao S."/>
            <person name="Tsutsui N.D."/>
            <person name="Viljakainen L."/>
            <person name="Wissler L."/>
            <person name="Yandell M.D."/>
            <person name="Zimmer F."/>
            <person name="Taylor J."/>
            <person name="Slater S.C."/>
            <person name="Clifton S.W."/>
            <person name="Warren W.C."/>
            <person name="Elsik C.G."/>
            <person name="Smith C.D."/>
            <person name="Weinstock G.M."/>
            <person name="Gerardo N.M."/>
            <person name="Currie C.R."/>
        </authorList>
    </citation>
    <scope>NUCLEOTIDE SEQUENCE [LARGE SCALE GENOMIC DNA]</scope>
</reference>
<evidence type="ECO:0000313" key="12">
    <source>
        <dbReference type="Proteomes" id="UP000005205"/>
    </source>
</evidence>
<protein>
    <recommendedName>
        <fullName evidence="13">NADH dehydrogenase [ubiquinone] 1 alpha subcomplex subunit 5</fullName>
    </recommendedName>
</protein>
<evidence type="ECO:0000256" key="2">
    <source>
        <dbReference type="ARBA" id="ARBA00004443"/>
    </source>
</evidence>
<evidence type="ECO:0000313" key="11">
    <source>
        <dbReference type="EnsemblMetazoa" id="XP_012057228.1"/>
    </source>
</evidence>
<evidence type="ECO:0000256" key="8">
    <source>
        <dbReference type="ARBA" id="ARBA00022982"/>
    </source>
</evidence>
<dbReference type="EMBL" id="ADTU01016364">
    <property type="status" value="NOT_ANNOTATED_CDS"/>
    <property type="molecule type" value="Genomic_DNA"/>
</dbReference>
<reference evidence="11" key="2">
    <citation type="submission" date="2016-04" db="UniProtKB">
        <authorList>
            <consortium name="EnsemblMetazoa"/>
        </authorList>
    </citation>
    <scope>IDENTIFICATION</scope>
</reference>
<evidence type="ECO:0000256" key="4">
    <source>
        <dbReference type="ARBA" id="ARBA00011533"/>
    </source>
</evidence>
<comment type="function">
    <text evidence="1">Accessory subunit of the mitochondrial membrane respiratory chain NADH dehydrogenase (Complex I), that is believed not to be involved in catalysis. Complex I functions in the transfer of electrons from NADH to the respiratory chain. The immediate electron acceptor for the enzyme is believed to be ubiquinone.</text>
</comment>
<gene>
    <name evidence="11" type="primary">105620336</name>
</gene>
<dbReference type="AlphaFoldDB" id="A0A158NI70"/>
<keyword evidence="7" id="KW-0999">Mitochondrion inner membrane</keyword>
<dbReference type="GO" id="GO:0005743">
    <property type="term" value="C:mitochondrial inner membrane"/>
    <property type="evidence" value="ECO:0007669"/>
    <property type="project" value="UniProtKB-SubCell"/>
</dbReference>
<dbReference type="PANTHER" id="PTHR12653">
    <property type="entry name" value="NADH-UBIQUINONE OXIDOREDUCTASE 13 KD-B SUBUNIT"/>
    <property type="match status" value="1"/>
</dbReference>
<comment type="similarity">
    <text evidence="3">Belongs to the complex I NDUFA5 subunit family.</text>
</comment>
<dbReference type="STRING" id="12957.A0A158NI70"/>
<dbReference type="OMA" id="ENQWKWP"/>
<keyword evidence="8" id="KW-0249">Electron transport</keyword>
<evidence type="ECO:0000256" key="3">
    <source>
        <dbReference type="ARBA" id="ARBA00010261"/>
    </source>
</evidence>
<dbReference type="PANTHER" id="PTHR12653:SF0">
    <property type="entry name" value="NADH DEHYDROGENASE [UBIQUINONE] 1 ALPHA SUBCOMPLEX SUBUNIT 5"/>
    <property type="match status" value="1"/>
</dbReference>
<evidence type="ECO:0008006" key="13">
    <source>
        <dbReference type="Google" id="ProtNLM"/>
    </source>
</evidence>
<evidence type="ECO:0000256" key="7">
    <source>
        <dbReference type="ARBA" id="ARBA00022792"/>
    </source>
</evidence>
<dbReference type="EnsemblMetazoa" id="XM_012201838.1">
    <property type="protein sequence ID" value="XP_012057228.1"/>
    <property type="gene ID" value="LOC105620336"/>
</dbReference>
<comment type="subcellular location">
    <subcellularLocation>
        <location evidence="2">Mitochondrion inner membrane</location>
        <topology evidence="2">Peripheral membrane protein</topology>
        <orientation evidence="2">Matrix side</orientation>
    </subcellularLocation>
</comment>
<evidence type="ECO:0000256" key="9">
    <source>
        <dbReference type="ARBA" id="ARBA00023128"/>
    </source>
</evidence>
<keyword evidence="9" id="KW-0496">Mitochondrion</keyword>
<name>A0A158NI70_ATTCE</name>
<dbReference type="eggNOG" id="KOG3365">
    <property type="taxonomic scope" value="Eukaryota"/>
</dbReference>